<dbReference type="Proteomes" id="UP000030161">
    <property type="component" value="Unassembled WGS sequence"/>
</dbReference>
<dbReference type="EMBL" id="AJIX01000033">
    <property type="protein sequence ID" value="KGR07237.1"/>
    <property type="molecule type" value="Genomic_DNA"/>
</dbReference>
<proteinExistence type="predicted"/>
<organism evidence="1 2">
    <name type="scientific">Candida albicans P78048</name>
    <dbReference type="NCBI Taxonomy" id="1094989"/>
    <lineage>
        <taxon>Eukaryota</taxon>
        <taxon>Fungi</taxon>
        <taxon>Dikarya</taxon>
        <taxon>Ascomycota</taxon>
        <taxon>Saccharomycotina</taxon>
        <taxon>Pichiomycetes</taxon>
        <taxon>Debaryomycetaceae</taxon>
        <taxon>Candida/Lodderomyces clade</taxon>
        <taxon>Candida</taxon>
    </lineage>
</organism>
<name>A0AB34PQC7_CANAX</name>
<accession>A0AB34PQC7</accession>
<reference evidence="1 2" key="1">
    <citation type="submission" date="2013-12" db="EMBL/GenBank/DDBJ databases">
        <title>The Genome Sequence of Candida albicans P78048.</title>
        <authorList>
            <consortium name="The Broad Institute Genome Sequencing Platform"/>
            <consortium name="The Broad Institute Genome Sequencing Center for Infectious Disease"/>
            <person name="Cuomo C."/>
            <person name="Bennett R."/>
            <person name="Hirakawa M."/>
            <person name="Noverr M."/>
            <person name="Mitchell A."/>
            <person name="Young S.K."/>
            <person name="Zeng Q."/>
            <person name="Gargeya S."/>
            <person name="Fitzgerald M."/>
            <person name="Abouelleil A."/>
            <person name="Alvarado L."/>
            <person name="Berlin A.M."/>
            <person name="Chapman S.B."/>
            <person name="Dewar J."/>
            <person name="Goldberg J."/>
            <person name="Griggs A."/>
            <person name="Gujja S."/>
            <person name="Hansen M."/>
            <person name="Howarth C."/>
            <person name="Imamovic A."/>
            <person name="Larimer J."/>
            <person name="McCowan C."/>
            <person name="Murphy C."/>
            <person name="Pearson M."/>
            <person name="Priest M."/>
            <person name="Roberts A."/>
            <person name="Saif S."/>
            <person name="Shea T."/>
            <person name="Sykes S."/>
            <person name="Wortman J."/>
            <person name="Nusbaum C."/>
            <person name="Birren B."/>
        </authorList>
    </citation>
    <scope>NUCLEOTIDE SEQUENCE [LARGE SCALE GENOMIC DNA]</scope>
    <source>
        <strain evidence="1 2">P78048</strain>
    </source>
</reference>
<evidence type="ECO:0000313" key="2">
    <source>
        <dbReference type="Proteomes" id="UP000030161"/>
    </source>
</evidence>
<comment type="caution">
    <text evidence="1">The sequence shown here is derived from an EMBL/GenBank/DDBJ whole genome shotgun (WGS) entry which is preliminary data.</text>
</comment>
<sequence length="81" mass="10069">MKPPPNSLQEYLYRLLIESPGFNNWVRKVHARINRIPYQEFPDASKLTEFDIHDFKPTRWQKANAFRRIWLQEMKQTFRFW</sequence>
<evidence type="ECO:0000313" key="1">
    <source>
        <dbReference type="EMBL" id="KGR07237.1"/>
    </source>
</evidence>
<dbReference type="InterPro" id="IPR020301">
    <property type="entry name" value="Mrx7"/>
</dbReference>
<dbReference type="Pfam" id="PF10906">
    <property type="entry name" value="Mrx7"/>
    <property type="match status" value="1"/>
</dbReference>
<dbReference type="AlphaFoldDB" id="A0AB34PQC7"/>
<protein>
    <submittedName>
        <fullName evidence="1">Uncharacterized protein</fullName>
    </submittedName>
</protein>
<gene>
    <name evidence="1" type="ORF">MG3_04513</name>
</gene>